<evidence type="ECO:0000313" key="3">
    <source>
        <dbReference type="Proteomes" id="UP000214646"/>
    </source>
</evidence>
<comment type="caution">
    <text evidence="2">The sequence shown here is derived from an EMBL/GenBank/DDBJ whole genome shotgun (WGS) entry which is preliminary data.</text>
</comment>
<dbReference type="Pfam" id="PF11937">
    <property type="entry name" value="DUF3455"/>
    <property type="match status" value="1"/>
</dbReference>
<feature type="signal peptide" evidence="1">
    <location>
        <begin position="1"/>
        <end position="21"/>
    </location>
</feature>
<dbReference type="OrthoDB" id="193535at2"/>
<keyword evidence="3" id="KW-1185">Reference proteome</keyword>
<feature type="chain" id="PRO_5013370616" description="DUF3455 domain-containing protein" evidence="1">
    <location>
        <begin position="22"/>
        <end position="176"/>
    </location>
</feature>
<name>A0A225D9A5_9BACT</name>
<accession>A0A225D9A5</accession>
<dbReference type="RefSeq" id="WP_161968085.1">
    <property type="nucleotide sequence ID" value="NZ_NIDE01000019.1"/>
</dbReference>
<proteinExistence type="predicted"/>
<dbReference type="Proteomes" id="UP000214646">
    <property type="component" value="Unassembled WGS sequence"/>
</dbReference>
<evidence type="ECO:0000313" key="2">
    <source>
        <dbReference type="EMBL" id="OWK35128.1"/>
    </source>
</evidence>
<dbReference type="EMBL" id="NIDE01000019">
    <property type="protein sequence ID" value="OWK35128.1"/>
    <property type="molecule type" value="Genomic_DNA"/>
</dbReference>
<evidence type="ECO:0000256" key="1">
    <source>
        <dbReference type="SAM" id="SignalP"/>
    </source>
</evidence>
<protein>
    <recommendedName>
        <fullName evidence="4">DUF3455 domain-containing protein</fullName>
    </recommendedName>
</protein>
<reference evidence="3" key="1">
    <citation type="submission" date="2017-06" db="EMBL/GenBank/DDBJ databases">
        <title>Genome analysis of Fimbriiglobus ruber SP5, the first member of the order Planctomycetales with confirmed chitinolytic capability.</title>
        <authorList>
            <person name="Ravin N.V."/>
            <person name="Rakitin A.L."/>
            <person name="Ivanova A.A."/>
            <person name="Beletsky A.V."/>
            <person name="Kulichevskaya I.S."/>
            <person name="Mardanov A.V."/>
            <person name="Dedysh S.N."/>
        </authorList>
    </citation>
    <scope>NUCLEOTIDE SEQUENCE [LARGE SCALE GENOMIC DNA]</scope>
    <source>
        <strain evidence="3">SP5</strain>
    </source>
</reference>
<gene>
    <name evidence="2" type="ORF">FRUB_09970</name>
</gene>
<dbReference type="PANTHER" id="PTHR35567:SF1">
    <property type="entry name" value="CONSERVED FUNGAL PROTEIN (AFU_ORTHOLOGUE AFUA_1G14230)"/>
    <property type="match status" value="1"/>
</dbReference>
<organism evidence="2 3">
    <name type="scientific">Fimbriiglobus ruber</name>
    <dbReference type="NCBI Taxonomy" id="1908690"/>
    <lineage>
        <taxon>Bacteria</taxon>
        <taxon>Pseudomonadati</taxon>
        <taxon>Planctomycetota</taxon>
        <taxon>Planctomycetia</taxon>
        <taxon>Gemmatales</taxon>
        <taxon>Gemmataceae</taxon>
        <taxon>Fimbriiglobus</taxon>
    </lineage>
</organism>
<evidence type="ECO:0008006" key="4">
    <source>
        <dbReference type="Google" id="ProtNLM"/>
    </source>
</evidence>
<dbReference type="AlphaFoldDB" id="A0A225D9A5"/>
<dbReference type="PANTHER" id="PTHR35567">
    <property type="entry name" value="MALATE DEHYDROGENASE (AFU_ORTHOLOGUE AFUA_2G13800)"/>
    <property type="match status" value="1"/>
</dbReference>
<sequence length="176" mass="18581">MIRILAHVLLFAVSLQAPISAAEPDAPKELAVPVGHTLVATVKAKGVQVYKAVEGKTGKWEWILDGPLADLSDEQGKRVGRHYDGPAWEAADGSKVVRDTAEAVKQSPAPDPKADIPWLLVRVKAADDTPGAFAGVVYIQRLNTAGGKAPADAPKRAGTKIGVPYTAVYQLWAKAG</sequence>
<dbReference type="InterPro" id="IPR021851">
    <property type="entry name" value="DUF3455"/>
</dbReference>
<keyword evidence="1" id="KW-0732">Signal</keyword>